<dbReference type="GO" id="GO:0003677">
    <property type="term" value="F:DNA binding"/>
    <property type="evidence" value="ECO:0007669"/>
    <property type="project" value="UniProtKB-KW"/>
</dbReference>
<dbReference type="InterPro" id="IPR010992">
    <property type="entry name" value="IHF-like_DNA-bd_dom_sf"/>
</dbReference>
<dbReference type="EMBL" id="FTOE01000006">
    <property type="protein sequence ID" value="SIS88265.1"/>
    <property type="molecule type" value="Genomic_DNA"/>
</dbReference>
<dbReference type="AlphaFoldDB" id="A0A1N7MQ36"/>
<dbReference type="Proteomes" id="UP000185999">
    <property type="component" value="Unassembled WGS sequence"/>
</dbReference>
<keyword evidence="1" id="KW-0238">DNA-binding</keyword>
<sequence length="83" mass="9116">MAIYVKQAAINYVAGKARLTQGQATAAVEAMQNMIVEACKRGDELHLDCGKFEKIQKDGVNGIVFRQTQDVKEYLNEPANSGK</sequence>
<evidence type="ECO:0000313" key="2">
    <source>
        <dbReference type="EMBL" id="SIS88265.1"/>
    </source>
</evidence>
<dbReference type="SUPFAM" id="SSF47729">
    <property type="entry name" value="IHF-like DNA-binding proteins"/>
    <property type="match status" value="1"/>
</dbReference>
<evidence type="ECO:0000313" key="3">
    <source>
        <dbReference type="Proteomes" id="UP000185999"/>
    </source>
</evidence>
<dbReference type="OrthoDB" id="9815233at2"/>
<gene>
    <name evidence="2" type="ORF">SAMN05421760_106263</name>
</gene>
<evidence type="ECO:0000256" key="1">
    <source>
        <dbReference type="ARBA" id="ARBA00023125"/>
    </source>
</evidence>
<name>A0A1N7MQ36_9GAMM</name>
<organism evidence="2 3">
    <name type="scientific">Neptunomonas antarctica</name>
    <dbReference type="NCBI Taxonomy" id="619304"/>
    <lineage>
        <taxon>Bacteria</taxon>
        <taxon>Pseudomonadati</taxon>
        <taxon>Pseudomonadota</taxon>
        <taxon>Gammaproteobacteria</taxon>
        <taxon>Oceanospirillales</taxon>
        <taxon>Oceanospirillaceae</taxon>
        <taxon>Neptunomonas</taxon>
    </lineage>
</organism>
<reference evidence="3" key="1">
    <citation type="submission" date="2017-01" db="EMBL/GenBank/DDBJ databases">
        <authorList>
            <person name="Varghese N."/>
            <person name="Submissions S."/>
        </authorList>
    </citation>
    <scope>NUCLEOTIDE SEQUENCE [LARGE SCALE GENOMIC DNA]</scope>
    <source>
        <strain evidence="3">DSM 22306</strain>
    </source>
</reference>
<evidence type="ECO:0008006" key="4">
    <source>
        <dbReference type="Google" id="ProtNLM"/>
    </source>
</evidence>
<dbReference type="Gene3D" id="4.10.520.10">
    <property type="entry name" value="IHF-like DNA-binding proteins"/>
    <property type="match status" value="1"/>
</dbReference>
<dbReference type="RefSeq" id="WP_054340370.1">
    <property type="nucleotide sequence ID" value="NZ_FTOE01000006.1"/>
</dbReference>
<keyword evidence="3" id="KW-1185">Reference proteome</keyword>
<dbReference type="STRING" id="619304.SAMN05421760_106263"/>
<proteinExistence type="predicted"/>
<accession>A0A1N7MQ36</accession>
<protein>
    <recommendedName>
        <fullName evidence="4">DNA-binding protein</fullName>
    </recommendedName>
</protein>